<dbReference type="AlphaFoldDB" id="A0A246J2Y3"/>
<keyword evidence="3" id="KW-1185">Reference proteome</keyword>
<feature type="chain" id="PRO_5013100333" evidence="1">
    <location>
        <begin position="27"/>
        <end position="113"/>
    </location>
</feature>
<dbReference type="Proteomes" id="UP000197468">
    <property type="component" value="Unassembled WGS sequence"/>
</dbReference>
<dbReference type="EMBL" id="NIOF01000010">
    <property type="protein sequence ID" value="OWQ86945.1"/>
    <property type="molecule type" value="Genomic_DNA"/>
</dbReference>
<comment type="caution">
    <text evidence="2">The sequence shown here is derived from an EMBL/GenBank/DDBJ whole genome shotgun (WGS) entry which is preliminary data.</text>
</comment>
<dbReference type="RefSeq" id="WP_088386614.1">
    <property type="nucleotide sequence ID" value="NZ_NIOF01000010.1"/>
</dbReference>
<protein>
    <submittedName>
        <fullName evidence="2">Uncharacterized protein</fullName>
    </submittedName>
</protein>
<organism evidence="2 3">
    <name type="scientific">Roseateles aquatilis</name>
    <dbReference type="NCBI Taxonomy" id="431061"/>
    <lineage>
        <taxon>Bacteria</taxon>
        <taxon>Pseudomonadati</taxon>
        <taxon>Pseudomonadota</taxon>
        <taxon>Betaproteobacteria</taxon>
        <taxon>Burkholderiales</taxon>
        <taxon>Sphaerotilaceae</taxon>
        <taxon>Roseateles</taxon>
    </lineage>
</organism>
<keyword evidence="1" id="KW-0732">Signal</keyword>
<proteinExistence type="predicted"/>
<sequence>MIAKKVKIKAALTAVTLCGSMSPALAGEPTISQPIKQLRYSTEYNLVYMAGESGWGAPSCPGAVHAQFFMGSPNFKNLMAVILLAKAQGSKVSFFGECAPDPYYFNVSYVVVD</sequence>
<name>A0A246J2Y3_9BURK</name>
<accession>A0A246J2Y3</accession>
<evidence type="ECO:0000313" key="3">
    <source>
        <dbReference type="Proteomes" id="UP000197468"/>
    </source>
</evidence>
<feature type="signal peptide" evidence="1">
    <location>
        <begin position="1"/>
        <end position="26"/>
    </location>
</feature>
<evidence type="ECO:0000313" key="2">
    <source>
        <dbReference type="EMBL" id="OWQ86945.1"/>
    </source>
</evidence>
<evidence type="ECO:0000256" key="1">
    <source>
        <dbReference type="SAM" id="SignalP"/>
    </source>
</evidence>
<reference evidence="2 3" key="1">
    <citation type="journal article" date="2008" name="Int. J. Syst. Evol. Microbiol.">
        <title>Description of Roseateles aquatilis sp. nov. and Roseateles terrae sp. nov., in the class Betaproteobacteria, and emended description of the genus Roseateles.</title>
        <authorList>
            <person name="Gomila M."/>
            <person name="Bowien B."/>
            <person name="Falsen E."/>
            <person name="Moore E.R."/>
            <person name="Lalucat J."/>
        </authorList>
    </citation>
    <scope>NUCLEOTIDE SEQUENCE [LARGE SCALE GENOMIC DNA]</scope>
    <source>
        <strain evidence="2 3">CCUG 48205</strain>
    </source>
</reference>
<gene>
    <name evidence="2" type="ORF">CDN99_19785</name>
</gene>